<evidence type="ECO:0000256" key="3">
    <source>
        <dbReference type="ARBA" id="ARBA00022737"/>
    </source>
</evidence>
<dbReference type="PANTHER" id="PTHR24186">
    <property type="entry name" value="PROTEIN PHOSPHATASE 1 REGULATORY SUBUNIT"/>
    <property type="match status" value="1"/>
</dbReference>
<accession>A0A4Y1R4M5</accession>
<evidence type="ECO:0000259" key="10">
    <source>
        <dbReference type="Pfam" id="PF13962"/>
    </source>
</evidence>
<feature type="repeat" description="ANK" evidence="7">
    <location>
        <begin position="67"/>
        <end position="99"/>
    </location>
</feature>
<evidence type="ECO:0000256" key="1">
    <source>
        <dbReference type="ARBA" id="ARBA00004141"/>
    </source>
</evidence>
<dbReference type="Gene3D" id="1.25.40.20">
    <property type="entry name" value="Ankyrin repeat-containing domain"/>
    <property type="match status" value="3"/>
</dbReference>
<feature type="transmembrane region" description="Helical" evidence="9">
    <location>
        <begin position="247"/>
        <end position="266"/>
    </location>
</feature>
<dbReference type="SUPFAM" id="SSF48403">
    <property type="entry name" value="Ankyrin repeat"/>
    <property type="match status" value="2"/>
</dbReference>
<dbReference type="InterPro" id="IPR002110">
    <property type="entry name" value="Ankyrin_rpt"/>
</dbReference>
<feature type="transmembrane region" description="Helical" evidence="9">
    <location>
        <begin position="544"/>
        <end position="564"/>
    </location>
</feature>
<dbReference type="PROSITE" id="PS50297">
    <property type="entry name" value="ANK_REP_REGION"/>
    <property type="match status" value="3"/>
</dbReference>
<evidence type="ECO:0000256" key="8">
    <source>
        <dbReference type="SAM" id="MobiDB-lite"/>
    </source>
</evidence>
<feature type="transmembrane region" description="Helical" evidence="9">
    <location>
        <begin position="501"/>
        <end position="524"/>
    </location>
</feature>
<organism evidence="11">
    <name type="scientific">Prunus dulcis</name>
    <name type="common">Almond</name>
    <name type="synonym">Amygdalus dulcis</name>
    <dbReference type="NCBI Taxonomy" id="3755"/>
    <lineage>
        <taxon>Eukaryota</taxon>
        <taxon>Viridiplantae</taxon>
        <taxon>Streptophyta</taxon>
        <taxon>Embryophyta</taxon>
        <taxon>Tracheophyta</taxon>
        <taxon>Spermatophyta</taxon>
        <taxon>Magnoliopsida</taxon>
        <taxon>eudicotyledons</taxon>
        <taxon>Gunneridae</taxon>
        <taxon>Pentapetalae</taxon>
        <taxon>rosids</taxon>
        <taxon>fabids</taxon>
        <taxon>Rosales</taxon>
        <taxon>Rosaceae</taxon>
        <taxon>Amygdaloideae</taxon>
        <taxon>Amygdaleae</taxon>
        <taxon>Prunus</taxon>
    </lineage>
</organism>
<dbReference type="AlphaFoldDB" id="A0A4Y1R4M5"/>
<feature type="compositionally biased region" description="Low complexity" evidence="8">
    <location>
        <begin position="390"/>
        <end position="422"/>
    </location>
</feature>
<dbReference type="PANTHER" id="PTHR24186:SF38">
    <property type="entry name" value="ANKYRIN REPEAT FAMILY PROTEIN"/>
    <property type="match status" value="1"/>
</dbReference>
<dbReference type="InterPro" id="IPR026961">
    <property type="entry name" value="PGG_dom"/>
</dbReference>
<keyword evidence="2 9" id="KW-0812">Transmembrane</keyword>
<gene>
    <name evidence="11" type="ORF">Prudu_008473</name>
</gene>
<feature type="domain" description="PGG" evidence="10">
    <location>
        <begin position="456"/>
        <end position="562"/>
    </location>
</feature>
<feature type="repeat" description="ANK" evidence="7">
    <location>
        <begin position="168"/>
        <end position="200"/>
    </location>
</feature>
<dbReference type="GO" id="GO:0005886">
    <property type="term" value="C:plasma membrane"/>
    <property type="evidence" value="ECO:0007669"/>
    <property type="project" value="TreeGrafter"/>
</dbReference>
<evidence type="ECO:0000256" key="2">
    <source>
        <dbReference type="ARBA" id="ARBA00022692"/>
    </source>
</evidence>
<keyword evidence="4 9" id="KW-1133">Transmembrane helix</keyword>
<comment type="subcellular location">
    <subcellularLocation>
        <location evidence="1">Membrane</location>
        <topology evidence="1">Multi-pass membrane protein</topology>
    </subcellularLocation>
</comment>
<keyword evidence="6 9" id="KW-0472">Membrane</keyword>
<feature type="transmembrane region" description="Helical" evidence="9">
    <location>
        <begin position="576"/>
        <end position="601"/>
    </location>
</feature>
<sequence>MKLVEAVKRNDIPTFISLVEKYDGILEQREADTCNTPLHLVSKFGHHSMVSAIVKSRPDMVAAENKDLETPVHEACRIGNAEVLKLLLEANAGAATKLNSEKKSALFLACSYGHVDVVNLLLNEPGMLGLAEDGLETCICVALSGGHIDVVGELLRVCPDLASAIDENGNSPLHYASSKGHREMTWMLLRLDPKLAQQYNNNGHTPLHLAAINYRASVIEGFVLMAPASFQFVTKDGETVFHLAVKYGQYAALVFLILVCNGMNLFNCRDRFGNTILHLAVSGAQNQIAEYIINKTRVEINSRNCEGLTALDILVQAKDSVENRCLEALFVKAGGKRSIELLSHSAKVDRVSAQSVSILEKVPKRAKFVKEHELQVSIINEIVHPASKTPSSFSSPLSRKSSSLPSPQSSRSSPMLPSPQSRNSSPWHDIWGDFTINHKRQSPHCQLLKQHKTYREALQNARNTMTLVASLIATVTFAAGISPPGGVDQEDGKSVAGRTTAFKVFAISNYVALFTSLSIVVVLVSIIPYRRKPLIRLLVVAHKIMWVAVAFMATSYVAATWVIMPHSLEKEWVLVALLAVSIGTLGTVFIGLGLMLVDHWLRKRKWRKGRREAGEANEDAEMGSQNSDVESSYTLDTTHTDCFLLRKDCYEYLVLKEADTWNTPLHLVTKLRHLHTVSEIVELRADMVVSEISVHEACQTGNAKIVKLLLDANPGCLCRPCAYSDENGNSPLHYASSKGQREITRAVPWTLLKLNPRPAQKAQQYNHNGHTPLHLAAINYRVPVLEVFLLLAEPSFQVVTKSGETVFHLAVRYGRYNALVYLTTHVSNDIDFFDCRDLYGNTILHLAISEAQHKIAEYLIKKRRVEINS</sequence>
<keyword evidence="5 7" id="KW-0040">ANK repeat</keyword>
<evidence type="ECO:0000256" key="4">
    <source>
        <dbReference type="ARBA" id="ARBA00022989"/>
    </source>
</evidence>
<name>A0A4Y1R4M5_PRUDU</name>
<feature type="transmembrane region" description="Helical" evidence="9">
    <location>
        <begin position="464"/>
        <end position="481"/>
    </location>
</feature>
<dbReference type="EMBL" id="AP019299">
    <property type="protein sequence ID" value="BBG98946.1"/>
    <property type="molecule type" value="Genomic_DNA"/>
</dbReference>
<dbReference type="Pfam" id="PF12796">
    <property type="entry name" value="Ank_2"/>
    <property type="match status" value="5"/>
</dbReference>
<evidence type="ECO:0000256" key="6">
    <source>
        <dbReference type="ARBA" id="ARBA00023136"/>
    </source>
</evidence>
<dbReference type="PROSITE" id="PS50088">
    <property type="entry name" value="ANK_REPEAT"/>
    <property type="match status" value="3"/>
</dbReference>
<evidence type="ECO:0000256" key="7">
    <source>
        <dbReference type="PROSITE-ProRule" id="PRU00023"/>
    </source>
</evidence>
<dbReference type="SMART" id="SM00248">
    <property type="entry name" value="ANK"/>
    <property type="match status" value="14"/>
</dbReference>
<proteinExistence type="predicted"/>
<evidence type="ECO:0000256" key="9">
    <source>
        <dbReference type="SAM" id="Phobius"/>
    </source>
</evidence>
<dbReference type="InterPro" id="IPR036770">
    <property type="entry name" value="Ankyrin_rpt-contain_sf"/>
</dbReference>
<evidence type="ECO:0000256" key="5">
    <source>
        <dbReference type="ARBA" id="ARBA00023043"/>
    </source>
</evidence>
<feature type="repeat" description="ANK" evidence="7">
    <location>
        <begin position="768"/>
        <end position="789"/>
    </location>
</feature>
<feature type="region of interest" description="Disordered" evidence="8">
    <location>
        <begin position="387"/>
        <end position="423"/>
    </location>
</feature>
<dbReference type="Pfam" id="PF13962">
    <property type="entry name" value="PGG"/>
    <property type="match status" value="1"/>
</dbReference>
<protein>
    <submittedName>
        <fullName evidence="11">Ankyrin repeat family protein</fullName>
    </submittedName>
</protein>
<reference evidence="11" key="1">
    <citation type="journal article" date="2019" name="Science">
        <title>Mutation of a bHLH transcription factor allowed almond domestication.</title>
        <authorList>
            <person name="Sanchez-Perez R."/>
            <person name="Pavan S."/>
            <person name="Mazzeo R."/>
            <person name="Moldovan C."/>
            <person name="Aiese Cigliano R."/>
            <person name="Del Cueto J."/>
            <person name="Ricciardi F."/>
            <person name="Lotti C."/>
            <person name="Ricciardi L."/>
            <person name="Dicenta F."/>
            <person name="Lopez-Marques R.L."/>
            <person name="Lindberg Moller B."/>
        </authorList>
    </citation>
    <scope>NUCLEOTIDE SEQUENCE</scope>
</reference>
<evidence type="ECO:0000313" key="11">
    <source>
        <dbReference type="EMBL" id="BBG98946.1"/>
    </source>
</evidence>
<keyword evidence="3" id="KW-0677">Repeat</keyword>